<keyword evidence="2" id="KW-1185">Reference proteome</keyword>
<gene>
    <name evidence="1" type="ORF">GUJ93_ZPchr0014g47502</name>
</gene>
<reference evidence="1" key="1">
    <citation type="journal article" date="2021" name="bioRxiv">
        <title>Whole Genome Assembly and Annotation of Northern Wild Rice, Zizania palustris L., Supports a Whole Genome Duplication in the Zizania Genus.</title>
        <authorList>
            <person name="Haas M."/>
            <person name="Kono T."/>
            <person name="Macchietto M."/>
            <person name="Millas R."/>
            <person name="McGilp L."/>
            <person name="Shao M."/>
            <person name="Duquette J."/>
            <person name="Hirsch C.N."/>
            <person name="Kimball J."/>
        </authorList>
    </citation>
    <scope>NUCLEOTIDE SEQUENCE</scope>
    <source>
        <tissue evidence="1">Fresh leaf tissue</tissue>
    </source>
</reference>
<dbReference type="Proteomes" id="UP000729402">
    <property type="component" value="Unassembled WGS sequence"/>
</dbReference>
<dbReference type="EMBL" id="JAAALK010000086">
    <property type="protein sequence ID" value="KAG8082309.1"/>
    <property type="molecule type" value="Genomic_DNA"/>
</dbReference>
<evidence type="ECO:0008006" key="3">
    <source>
        <dbReference type="Google" id="ProtNLM"/>
    </source>
</evidence>
<evidence type="ECO:0000313" key="2">
    <source>
        <dbReference type="Proteomes" id="UP000729402"/>
    </source>
</evidence>
<proteinExistence type="predicted"/>
<reference evidence="1" key="2">
    <citation type="submission" date="2021-02" db="EMBL/GenBank/DDBJ databases">
        <authorList>
            <person name="Kimball J.A."/>
            <person name="Haas M.W."/>
            <person name="Macchietto M."/>
            <person name="Kono T."/>
            <person name="Duquette J."/>
            <person name="Shao M."/>
        </authorList>
    </citation>
    <scope>NUCLEOTIDE SEQUENCE</scope>
    <source>
        <tissue evidence="1">Fresh leaf tissue</tissue>
    </source>
</reference>
<name>A0A8J5W6T4_ZIZPA</name>
<dbReference type="PANTHER" id="PTHR46932">
    <property type="entry name" value="HEAVY METAL-ASSOCIATED ISOPRENYLATED PLANT PROTEIN 47"/>
    <property type="match status" value="1"/>
</dbReference>
<dbReference type="AlphaFoldDB" id="A0A8J5W6T4"/>
<accession>A0A8J5W6T4</accession>
<protein>
    <recommendedName>
        <fullName evidence="3">HMA domain-containing protein</fullName>
    </recommendedName>
</protein>
<dbReference type="OrthoDB" id="692521at2759"/>
<sequence>MKQKIVITVTMPCDKCRTKAMELVARAHGVISLAIAGDDKDKLEVIGDGVDVTCLVTCLRKKVGHAKIVLVEEVKDKKPEEKKPEEKKPEEVCFWSPPPYCYGPPPPCSMVVCDAEPACSIM</sequence>
<organism evidence="1 2">
    <name type="scientific">Zizania palustris</name>
    <name type="common">Northern wild rice</name>
    <dbReference type="NCBI Taxonomy" id="103762"/>
    <lineage>
        <taxon>Eukaryota</taxon>
        <taxon>Viridiplantae</taxon>
        <taxon>Streptophyta</taxon>
        <taxon>Embryophyta</taxon>
        <taxon>Tracheophyta</taxon>
        <taxon>Spermatophyta</taxon>
        <taxon>Magnoliopsida</taxon>
        <taxon>Liliopsida</taxon>
        <taxon>Poales</taxon>
        <taxon>Poaceae</taxon>
        <taxon>BOP clade</taxon>
        <taxon>Oryzoideae</taxon>
        <taxon>Oryzeae</taxon>
        <taxon>Zizaniinae</taxon>
        <taxon>Zizania</taxon>
    </lineage>
</organism>
<dbReference type="PANTHER" id="PTHR46932:SF20">
    <property type="entry name" value="HMA DOMAIN-CONTAINING PROTEIN"/>
    <property type="match status" value="1"/>
</dbReference>
<dbReference type="InterPro" id="IPR042885">
    <property type="entry name" value="HIPP47/16"/>
</dbReference>
<evidence type="ECO:0000313" key="1">
    <source>
        <dbReference type="EMBL" id="KAG8082309.1"/>
    </source>
</evidence>
<comment type="caution">
    <text evidence="1">The sequence shown here is derived from an EMBL/GenBank/DDBJ whole genome shotgun (WGS) entry which is preliminary data.</text>
</comment>